<comment type="caution">
    <text evidence="3">The sequence shown here is derived from an EMBL/GenBank/DDBJ whole genome shotgun (WGS) entry which is preliminary data.</text>
</comment>
<proteinExistence type="predicted"/>
<keyword evidence="4" id="KW-1185">Reference proteome</keyword>
<dbReference type="SUPFAM" id="SSF53448">
    <property type="entry name" value="Nucleotide-diphospho-sugar transferases"/>
    <property type="match status" value="1"/>
</dbReference>
<evidence type="ECO:0000313" key="4">
    <source>
        <dbReference type="Proteomes" id="UP001595378"/>
    </source>
</evidence>
<dbReference type="Pfam" id="PF12804">
    <property type="entry name" value="NTP_transf_3"/>
    <property type="match status" value="1"/>
</dbReference>
<gene>
    <name evidence="3" type="ORF">ACFODK_14670</name>
</gene>
<protein>
    <submittedName>
        <fullName evidence="3">NTP transferase domain-containing protein</fullName>
    </submittedName>
</protein>
<reference evidence="4" key="1">
    <citation type="journal article" date="2019" name="Int. J. Syst. Evol. Microbiol.">
        <title>The Global Catalogue of Microorganisms (GCM) 10K type strain sequencing project: providing services to taxonomists for standard genome sequencing and annotation.</title>
        <authorList>
            <consortium name="The Broad Institute Genomics Platform"/>
            <consortium name="The Broad Institute Genome Sequencing Center for Infectious Disease"/>
            <person name="Wu L."/>
            <person name="Ma J."/>
        </authorList>
    </citation>
    <scope>NUCLEOTIDE SEQUENCE [LARGE SCALE GENOMIC DNA]</scope>
    <source>
        <strain evidence="4">KCTC 52606</strain>
    </source>
</reference>
<dbReference type="InterPro" id="IPR029044">
    <property type="entry name" value="Nucleotide-diphossugar_trans"/>
</dbReference>
<accession>A0ABV7EJS7</accession>
<keyword evidence="3" id="KW-0808">Transferase</keyword>
<sequence>MPCCPPTDTAPLVAVLAAGAGTRFGAEGYGAKLDARLAGKPVGQWVLDAVAAAGLPAGIIVVGQEAPAFASASGWPLLVNSRAAEGLGTSLALAAGRALAQGRALLVLLADMPLVEAEYIARLASAKPGAATLYPLGKRGVPACLPLALLPQVAALTGDQGAGALLAEERGLALLEPPAAMLLDIDRPDDLPRAAATLTNRG</sequence>
<dbReference type="PANTHER" id="PTHR43777">
    <property type="entry name" value="MOLYBDENUM COFACTOR CYTIDYLYLTRANSFERASE"/>
    <property type="match status" value="1"/>
</dbReference>
<dbReference type="RefSeq" id="WP_336918254.1">
    <property type="nucleotide sequence ID" value="NZ_JBANRN010000004.1"/>
</dbReference>
<dbReference type="GO" id="GO:0016740">
    <property type="term" value="F:transferase activity"/>
    <property type="evidence" value="ECO:0007669"/>
    <property type="project" value="UniProtKB-KW"/>
</dbReference>
<feature type="domain" description="MobA-like NTP transferase" evidence="2">
    <location>
        <begin position="14"/>
        <end position="168"/>
    </location>
</feature>
<evidence type="ECO:0000256" key="1">
    <source>
        <dbReference type="ARBA" id="ARBA00022842"/>
    </source>
</evidence>
<dbReference type="Gene3D" id="3.90.550.10">
    <property type="entry name" value="Spore Coat Polysaccharide Biosynthesis Protein SpsA, Chain A"/>
    <property type="match status" value="1"/>
</dbReference>
<organism evidence="3 4">
    <name type="scientific">Alteraurantiacibacter lauratis</name>
    <dbReference type="NCBI Taxonomy" id="2054627"/>
    <lineage>
        <taxon>Bacteria</taxon>
        <taxon>Pseudomonadati</taxon>
        <taxon>Pseudomonadota</taxon>
        <taxon>Alphaproteobacteria</taxon>
        <taxon>Sphingomonadales</taxon>
        <taxon>Erythrobacteraceae</taxon>
        <taxon>Alteraurantiacibacter</taxon>
    </lineage>
</organism>
<dbReference type="EMBL" id="JBHRSU010000037">
    <property type="protein sequence ID" value="MFC3102131.1"/>
    <property type="molecule type" value="Genomic_DNA"/>
</dbReference>
<evidence type="ECO:0000313" key="3">
    <source>
        <dbReference type="EMBL" id="MFC3102131.1"/>
    </source>
</evidence>
<dbReference type="InterPro" id="IPR025877">
    <property type="entry name" value="MobA-like_NTP_Trfase"/>
</dbReference>
<evidence type="ECO:0000259" key="2">
    <source>
        <dbReference type="Pfam" id="PF12804"/>
    </source>
</evidence>
<name>A0ABV7EJS7_9SPHN</name>
<dbReference type="PANTHER" id="PTHR43777:SF1">
    <property type="entry name" value="MOLYBDENUM COFACTOR CYTIDYLYLTRANSFERASE"/>
    <property type="match status" value="1"/>
</dbReference>
<dbReference type="Proteomes" id="UP001595378">
    <property type="component" value="Unassembled WGS sequence"/>
</dbReference>
<keyword evidence="1" id="KW-0460">Magnesium</keyword>